<keyword evidence="1" id="KW-0175">Coiled coil</keyword>
<feature type="coiled-coil region" evidence="1">
    <location>
        <begin position="31"/>
        <end position="58"/>
    </location>
</feature>
<dbReference type="EMBL" id="QWVS01000002">
    <property type="protein sequence ID" value="RID89032.1"/>
    <property type="molecule type" value="Genomic_DNA"/>
</dbReference>
<name>A0A398BG31_9BACI</name>
<evidence type="ECO:0000313" key="2">
    <source>
        <dbReference type="EMBL" id="RID89032.1"/>
    </source>
</evidence>
<organism evidence="2 3">
    <name type="scientific">Peribacillus asahii</name>
    <dbReference type="NCBI Taxonomy" id="228899"/>
    <lineage>
        <taxon>Bacteria</taxon>
        <taxon>Bacillati</taxon>
        <taxon>Bacillota</taxon>
        <taxon>Bacilli</taxon>
        <taxon>Bacillales</taxon>
        <taxon>Bacillaceae</taxon>
        <taxon>Peribacillus</taxon>
    </lineage>
</organism>
<comment type="caution">
    <text evidence="2">The sequence shown here is derived from an EMBL/GenBank/DDBJ whole genome shotgun (WGS) entry which is preliminary data.</text>
</comment>
<keyword evidence="3" id="KW-1185">Reference proteome</keyword>
<dbReference type="Proteomes" id="UP000266016">
    <property type="component" value="Unassembled WGS sequence"/>
</dbReference>
<sequence>MNILKKKIFIILAVLLFSIVISNPNVLANSKKQLAQLVMEHEDKINNLIKDVDILKKETQTTNEVLTEETKQALLKEYRGSMQYLITPEDEDKIKIVETKIVEKDGEYVFQVYTEGTAGYTHSPENVWSFEPGKVIAFNTAQNFNTINTMYNVDLSLEFYHNGEQVKMFARP</sequence>
<accession>A0A398BG31</accession>
<evidence type="ECO:0000256" key="1">
    <source>
        <dbReference type="SAM" id="Coils"/>
    </source>
</evidence>
<evidence type="ECO:0000313" key="3">
    <source>
        <dbReference type="Proteomes" id="UP000266016"/>
    </source>
</evidence>
<dbReference type="RefSeq" id="WP_119115142.1">
    <property type="nucleotide sequence ID" value="NZ_QWVS01000002.1"/>
</dbReference>
<dbReference type="AlphaFoldDB" id="A0A398BG31"/>
<proteinExistence type="predicted"/>
<protein>
    <submittedName>
        <fullName evidence="2">Uncharacterized protein</fullName>
    </submittedName>
</protein>
<reference evidence="2 3" key="1">
    <citation type="submission" date="2018-08" db="EMBL/GenBank/DDBJ databases">
        <title>Bacillus jemisoniae sp. nov., Bacillus chryseoplanitiae sp. nov., Bacillus resnikiae sp. nov., and Bacillus frankliniae sp. nov., isolated from Viking spacecraft and associated surfaces.</title>
        <authorList>
            <person name="Seuylemezian A."/>
            <person name="Vaishampayan P."/>
        </authorList>
    </citation>
    <scope>NUCLEOTIDE SEQUENCE [LARGE SCALE GENOMIC DNA]</scope>
    <source>
        <strain evidence="2 3">MA001</strain>
    </source>
</reference>
<gene>
    <name evidence="2" type="ORF">D1953_00185</name>
</gene>